<feature type="compositionally biased region" description="Low complexity" evidence="1">
    <location>
        <begin position="92"/>
        <end position="101"/>
    </location>
</feature>
<feature type="compositionally biased region" description="Basic and acidic residues" evidence="1">
    <location>
        <begin position="59"/>
        <end position="74"/>
    </location>
</feature>
<dbReference type="EMBL" id="LOTN01000051">
    <property type="protein sequence ID" value="KUZ86054.1"/>
    <property type="molecule type" value="Genomic_DNA"/>
</dbReference>
<evidence type="ECO:0000313" key="2">
    <source>
        <dbReference type="EMBL" id="KUZ86054.1"/>
    </source>
</evidence>
<dbReference type="Proteomes" id="UP000065521">
    <property type="component" value="Unassembled WGS sequence"/>
</dbReference>
<feature type="region of interest" description="Disordered" evidence="1">
    <location>
        <begin position="1"/>
        <end position="22"/>
    </location>
</feature>
<name>A0A102LLT5_9BURK</name>
<feature type="region of interest" description="Disordered" evidence="1">
    <location>
        <begin position="59"/>
        <end position="101"/>
    </location>
</feature>
<dbReference type="AlphaFoldDB" id="A0A102LLT5"/>
<feature type="region of interest" description="Disordered" evidence="1">
    <location>
        <begin position="114"/>
        <end position="160"/>
    </location>
</feature>
<proteinExistence type="predicted"/>
<accession>A0A102LLT5</accession>
<evidence type="ECO:0000313" key="3">
    <source>
        <dbReference type="Proteomes" id="UP000065521"/>
    </source>
</evidence>
<organism evidence="2 3">
    <name type="scientific">Burkholderia ubonensis</name>
    <dbReference type="NCBI Taxonomy" id="101571"/>
    <lineage>
        <taxon>Bacteria</taxon>
        <taxon>Pseudomonadati</taxon>
        <taxon>Pseudomonadota</taxon>
        <taxon>Betaproteobacteria</taxon>
        <taxon>Burkholderiales</taxon>
        <taxon>Burkholderiaceae</taxon>
        <taxon>Burkholderia</taxon>
        <taxon>Burkholderia cepacia complex</taxon>
    </lineage>
</organism>
<reference evidence="2 3" key="1">
    <citation type="submission" date="2015-11" db="EMBL/GenBank/DDBJ databases">
        <title>Expanding the genomic diversity of Burkholderia species for the development of highly accurate diagnostics.</title>
        <authorList>
            <person name="Sahl J."/>
            <person name="Keim P."/>
            <person name="Wagner D."/>
        </authorList>
    </citation>
    <scope>NUCLEOTIDE SEQUENCE [LARGE SCALE GENOMIC DNA]</scope>
    <source>
        <strain evidence="2 3">RF32-BP4</strain>
    </source>
</reference>
<comment type="caution">
    <text evidence="2">The sequence shown here is derived from an EMBL/GenBank/DDBJ whole genome shotgun (WGS) entry which is preliminary data.</text>
</comment>
<evidence type="ECO:0000256" key="1">
    <source>
        <dbReference type="SAM" id="MobiDB-lite"/>
    </source>
</evidence>
<protein>
    <submittedName>
        <fullName evidence="2">Uncharacterized protein</fullName>
    </submittedName>
</protein>
<feature type="compositionally biased region" description="Polar residues" evidence="1">
    <location>
        <begin position="78"/>
        <end position="88"/>
    </location>
</feature>
<sequence>MLSMSATPLERRQRPRQMPGGGVDLRCLDGVDACGDVVLGGRGRHHRLDAARAQRRLIEPGHERAARREHRDPMRANSGASSLPSGIRTSPAGAAAGGVAATGADACASRECVGPANSATTSAPSHQPAGTRAGQQECIASRAHASRTRATHPGTWLMSQ</sequence>
<gene>
    <name evidence="2" type="ORF">WI38_24515</name>
</gene>